<evidence type="ECO:0000313" key="2">
    <source>
        <dbReference type="Proteomes" id="UP000595046"/>
    </source>
</evidence>
<dbReference type="EMBL" id="CP048882">
    <property type="protein sequence ID" value="QPP05263.1"/>
    <property type="molecule type" value="Genomic_DNA"/>
</dbReference>
<name>A0A7T1T2M3_9ACTN</name>
<dbReference type="Proteomes" id="UP000595046">
    <property type="component" value="Chromosome"/>
</dbReference>
<dbReference type="KEGG" id="sbat:G4Z16_01415"/>
<keyword evidence="2" id="KW-1185">Reference proteome</keyword>
<sequence>MRRSRAERPEAEWDRERAWAHLLENPDGIRYRSRQDLDGTPQLSEIARRYDSLRARASGFRQPDATETDILASLLVIRELREKLEADELQFMKLAREKRITWSRIATASEMSGRQSAERRYLQLSRAYTHPDGRLPHTQSERVEQARDLRSRRAERRWALQHARTIRRIADQLAAIPNLQQRVGRSDEARIISTIHKDGEARKGRKTTETVQLRWPTALKECLREDAPFRTDVSKTEEVASHRSNRREQEADIVHRLLGLITYANYPRNIDLGDLPDLAEAIADLCHTAEAQRWGR</sequence>
<dbReference type="RefSeq" id="WP_197348770.1">
    <property type="nucleotide sequence ID" value="NZ_CP048882.1"/>
</dbReference>
<protein>
    <submittedName>
        <fullName evidence="1">Uncharacterized protein</fullName>
    </submittedName>
</protein>
<dbReference type="AlphaFoldDB" id="A0A7T1T2M3"/>
<organism evidence="1 2">
    <name type="scientific">Streptomyces bathyalis</name>
    <dbReference type="NCBI Taxonomy" id="2710756"/>
    <lineage>
        <taxon>Bacteria</taxon>
        <taxon>Bacillati</taxon>
        <taxon>Actinomycetota</taxon>
        <taxon>Actinomycetes</taxon>
        <taxon>Kitasatosporales</taxon>
        <taxon>Streptomycetaceae</taxon>
        <taxon>Streptomyces</taxon>
    </lineage>
</organism>
<accession>A0A7T1T2M3</accession>
<reference evidence="2" key="1">
    <citation type="submission" date="2020-02" db="EMBL/GenBank/DDBJ databases">
        <title>Streptomyces sp. ASO4wet.</title>
        <authorList>
            <person name="Risdian C."/>
            <person name="Landwehr W."/>
            <person name="Schupp P."/>
            <person name="Wink J."/>
        </authorList>
    </citation>
    <scope>NUCLEOTIDE SEQUENCE [LARGE SCALE GENOMIC DNA]</scope>
    <source>
        <strain evidence="2">ASO4wet</strain>
    </source>
</reference>
<proteinExistence type="predicted"/>
<evidence type="ECO:0000313" key="1">
    <source>
        <dbReference type="EMBL" id="QPP05263.1"/>
    </source>
</evidence>
<gene>
    <name evidence="1" type="ORF">G4Z16_01415</name>
</gene>